<sequence length="175" mass="19494">MSQTEYDRVELDVSKLRNALPASVQERLSDEQLRSGLARARDCLRPEADEAAVQGAAWLLAHEPDQRREQIAHMLQIVASQQQDLRQAEHRLLGAFEAEPGLDDTARSTTRQEFHEELDRAESIVAVMTARTGGTVVVTDQEMTAAPAILIERTASGLRVTTYDLGSYLDNHIDQ</sequence>
<keyword evidence="2" id="KW-1185">Reference proteome</keyword>
<dbReference type="Proteomes" id="UP000664617">
    <property type="component" value="Unassembled WGS sequence"/>
</dbReference>
<evidence type="ECO:0000313" key="2">
    <source>
        <dbReference type="Proteomes" id="UP000664617"/>
    </source>
</evidence>
<reference evidence="2" key="1">
    <citation type="submission" date="2023-07" db="EMBL/GenBank/DDBJ databases">
        <title>Myceligenerans salitolerans sp. nov., a halotolerant actinomycete isolated from a salt lake in Xinjiang, China.</title>
        <authorList>
            <person name="Guan T."/>
        </authorList>
    </citation>
    <scope>NUCLEOTIDE SEQUENCE [LARGE SCALE GENOMIC DNA]</scope>
    <source>
        <strain evidence="2">XHU 5031</strain>
    </source>
</reference>
<evidence type="ECO:0000313" key="1">
    <source>
        <dbReference type="EMBL" id="MBO0608884.1"/>
    </source>
</evidence>
<proteinExistence type="predicted"/>
<comment type="caution">
    <text evidence="1">The sequence shown here is derived from an EMBL/GenBank/DDBJ whole genome shotgun (WGS) entry which is preliminary data.</text>
</comment>
<accession>A0ABS3I7A8</accession>
<name>A0ABS3I7A8_9MICO</name>
<dbReference type="EMBL" id="JAFMPK010000028">
    <property type="protein sequence ID" value="MBO0608884.1"/>
    <property type="molecule type" value="Genomic_DNA"/>
</dbReference>
<organism evidence="1 2">
    <name type="scientific">Myceligenerans salitolerans</name>
    <dbReference type="NCBI Taxonomy" id="1230528"/>
    <lineage>
        <taxon>Bacteria</taxon>
        <taxon>Bacillati</taxon>
        <taxon>Actinomycetota</taxon>
        <taxon>Actinomycetes</taxon>
        <taxon>Micrococcales</taxon>
        <taxon>Promicromonosporaceae</taxon>
        <taxon>Myceligenerans</taxon>
    </lineage>
</organism>
<gene>
    <name evidence="1" type="ORF">J0911_07550</name>
</gene>
<dbReference type="RefSeq" id="WP_207274840.1">
    <property type="nucleotide sequence ID" value="NZ_JAFMPK010000028.1"/>
</dbReference>
<protein>
    <submittedName>
        <fullName evidence="1">Uncharacterized protein</fullName>
    </submittedName>
</protein>